<evidence type="ECO:0000256" key="2">
    <source>
        <dbReference type="ARBA" id="ARBA00022692"/>
    </source>
</evidence>
<dbReference type="Proteomes" id="UP001596473">
    <property type="component" value="Unassembled WGS sequence"/>
</dbReference>
<feature type="domain" description="O-antigen ligase-related" evidence="6">
    <location>
        <begin position="215"/>
        <end position="349"/>
    </location>
</feature>
<sequence length="419" mass="46796">MKEENNNRSFFIVIFIFILMMGEFRIFSGISGMVSFTVLELAIYFGFAHVFLSLVANPLVIPVWKDAFFESKWVMLYALLAGVGSALAFIAGAASGLQAFKDVLPACLLVPLVLFFTDNKKQLWILFLLLIVLGLLSAAMGIMQGLVGWPYIFDVDVGNLGKMALDGSVLKSNVAIGFFRHPNGLGLYLVFPVVGIFMLAFYVRSILFKALCVIGLFLMLTAFYYAQTKGAFIWSLVGVACSLAYLFIGKNAGRFVIVLFPLLIFSIVSFSLSSTEHTLSTMQTRYQLWQSAIHVFLNSDFKFFTGSLQFEMLRASDYYTFGKFIYPNAHNTYLNIVINYGIFSLLAFVFLFCHIILEKISNTEDKELKYIVCAIKGGIVGLLGIYFFEPAAAGVLIQAQFFALVAIIYKARSIIRSEK</sequence>
<feature type="transmembrane region" description="Helical" evidence="5">
    <location>
        <begin position="255"/>
        <end position="272"/>
    </location>
</feature>
<dbReference type="EMBL" id="JBHTBQ010000014">
    <property type="protein sequence ID" value="MFC7420032.1"/>
    <property type="molecule type" value="Genomic_DNA"/>
</dbReference>
<feature type="transmembrane region" description="Helical" evidence="5">
    <location>
        <begin position="73"/>
        <end position="93"/>
    </location>
</feature>
<reference evidence="8" key="1">
    <citation type="journal article" date="2019" name="Int. J. Syst. Evol. Microbiol.">
        <title>The Global Catalogue of Microorganisms (GCM) 10K type strain sequencing project: providing services to taxonomists for standard genome sequencing and annotation.</title>
        <authorList>
            <consortium name="The Broad Institute Genomics Platform"/>
            <consortium name="The Broad Institute Genome Sequencing Center for Infectious Disease"/>
            <person name="Wu L."/>
            <person name="Ma J."/>
        </authorList>
    </citation>
    <scope>NUCLEOTIDE SEQUENCE [LARGE SCALE GENOMIC DNA]</scope>
    <source>
        <strain evidence="8">CCUG 62945</strain>
    </source>
</reference>
<keyword evidence="7" id="KW-0436">Ligase</keyword>
<feature type="transmembrane region" description="Helical" evidence="5">
    <location>
        <begin position="42"/>
        <end position="61"/>
    </location>
</feature>
<dbReference type="RefSeq" id="WP_380187668.1">
    <property type="nucleotide sequence ID" value="NZ_JBHTBQ010000014.1"/>
</dbReference>
<evidence type="ECO:0000259" key="6">
    <source>
        <dbReference type="Pfam" id="PF04932"/>
    </source>
</evidence>
<feature type="transmembrane region" description="Helical" evidence="5">
    <location>
        <begin position="12"/>
        <end position="36"/>
    </location>
</feature>
<evidence type="ECO:0000313" key="8">
    <source>
        <dbReference type="Proteomes" id="UP001596473"/>
    </source>
</evidence>
<dbReference type="InterPro" id="IPR051533">
    <property type="entry name" value="WaaL-like"/>
</dbReference>
<feature type="transmembrane region" description="Helical" evidence="5">
    <location>
        <begin position="210"/>
        <end position="226"/>
    </location>
</feature>
<dbReference type="InterPro" id="IPR007016">
    <property type="entry name" value="O-antigen_ligase-rel_domated"/>
</dbReference>
<keyword evidence="8" id="KW-1185">Reference proteome</keyword>
<evidence type="ECO:0000256" key="4">
    <source>
        <dbReference type="ARBA" id="ARBA00023136"/>
    </source>
</evidence>
<feature type="transmembrane region" description="Helical" evidence="5">
    <location>
        <begin position="393"/>
        <end position="411"/>
    </location>
</feature>
<dbReference type="PANTHER" id="PTHR37422:SF13">
    <property type="entry name" value="LIPOPOLYSACCHARIDE BIOSYNTHESIS PROTEIN PA4999-RELATED"/>
    <property type="match status" value="1"/>
</dbReference>
<keyword evidence="3 5" id="KW-1133">Transmembrane helix</keyword>
<evidence type="ECO:0000256" key="3">
    <source>
        <dbReference type="ARBA" id="ARBA00022989"/>
    </source>
</evidence>
<feature type="transmembrane region" description="Helical" evidence="5">
    <location>
        <begin position="185"/>
        <end position="203"/>
    </location>
</feature>
<keyword evidence="4 5" id="KW-0472">Membrane</keyword>
<evidence type="ECO:0000256" key="5">
    <source>
        <dbReference type="SAM" id="Phobius"/>
    </source>
</evidence>
<gene>
    <name evidence="7" type="ORF">ACFQNF_09050</name>
</gene>
<dbReference type="GO" id="GO:0016874">
    <property type="term" value="F:ligase activity"/>
    <property type="evidence" value="ECO:0007669"/>
    <property type="project" value="UniProtKB-KW"/>
</dbReference>
<feature type="transmembrane region" description="Helical" evidence="5">
    <location>
        <begin position="232"/>
        <end position="248"/>
    </location>
</feature>
<feature type="transmembrane region" description="Helical" evidence="5">
    <location>
        <begin position="99"/>
        <end position="116"/>
    </location>
</feature>
<keyword evidence="2 5" id="KW-0812">Transmembrane</keyword>
<comment type="caution">
    <text evidence="7">The sequence shown here is derived from an EMBL/GenBank/DDBJ whole genome shotgun (WGS) entry which is preliminary data.</text>
</comment>
<feature type="transmembrane region" description="Helical" evidence="5">
    <location>
        <begin position="123"/>
        <end position="143"/>
    </location>
</feature>
<evidence type="ECO:0000313" key="7">
    <source>
        <dbReference type="EMBL" id="MFC7420032.1"/>
    </source>
</evidence>
<name>A0ABW2QWD4_9NEIS</name>
<proteinExistence type="predicted"/>
<accession>A0ABW2QWD4</accession>
<feature type="transmembrane region" description="Helical" evidence="5">
    <location>
        <begin position="333"/>
        <end position="356"/>
    </location>
</feature>
<protein>
    <submittedName>
        <fullName evidence="7">O-antigen ligase family protein</fullName>
    </submittedName>
</protein>
<dbReference type="PANTHER" id="PTHR37422">
    <property type="entry name" value="TEICHURONIC ACID BIOSYNTHESIS PROTEIN TUAE"/>
    <property type="match status" value="1"/>
</dbReference>
<comment type="subcellular location">
    <subcellularLocation>
        <location evidence="1">Membrane</location>
        <topology evidence="1">Multi-pass membrane protein</topology>
    </subcellularLocation>
</comment>
<dbReference type="Pfam" id="PF04932">
    <property type="entry name" value="Wzy_C"/>
    <property type="match status" value="1"/>
</dbReference>
<feature type="transmembrane region" description="Helical" evidence="5">
    <location>
        <begin position="368"/>
        <end position="387"/>
    </location>
</feature>
<evidence type="ECO:0000256" key="1">
    <source>
        <dbReference type="ARBA" id="ARBA00004141"/>
    </source>
</evidence>
<organism evidence="7 8">
    <name type="scientific">Iodobacter arcticus</name>
    <dbReference type="NCBI Taxonomy" id="590593"/>
    <lineage>
        <taxon>Bacteria</taxon>
        <taxon>Pseudomonadati</taxon>
        <taxon>Pseudomonadota</taxon>
        <taxon>Betaproteobacteria</taxon>
        <taxon>Neisseriales</taxon>
        <taxon>Chitinibacteraceae</taxon>
        <taxon>Iodobacter</taxon>
    </lineage>
</organism>